<gene>
    <name evidence="1" type="ORF">TTHERM_00930860</name>
</gene>
<organism evidence="1 2">
    <name type="scientific">Tetrahymena thermophila (strain SB210)</name>
    <dbReference type="NCBI Taxonomy" id="312017"/>
    <lineage>
        <taxon>Eukaryota</taxon>
        <taxon>Sar</taxon>
        <taxon>Alveolata</taxon>
        <taxon>Ciliophora</taxon>
        <taxon>Intramacronucleata</taxon>
        <taxon>Oligohymenophorea</taxon>
        <taxon>Hymenostomatida</taxon>
        <taxon>Tetrahymenina</taxon>
        <taxon>Tetrahymenidae</taxon>
        <taxon>Tetrahymena</taxon>
    </lineage>
</organism>
<reference evidence="2" key="1">
    <citation type="journal article" date="2006" name="PLoS Biol.">
        <title>Macronuclear genome sequence of the ciliate Tetrahymena thermophila, a model eukaryote.</title>
        <authorList>
            <person name="Eisen J.A."/>
            <person name="Coyne R.S."/>
            <person name="Wu M."/>
            <person name="Wu D."/>
            <person name="Thiagarajan M."/>
            <person name="Wortman J.R."/>
            <person name="Badger J.H."/>
            <person name="Ren Q."/>
            <person name="Amedeo P."/>
            <person name="Jones K.M."/>
            <person name="Tallon L.J."/>
            <person name="Delcher A.L."/>
            <person name="Salzberg S.L."/>
            <person name="Silva J.C."/>
            <person name="Haas B.J."/>
            <person name="Majoros W.H."/>
            <person name="Farzad M."/>
            <person name="Carlton J.M."/>
            <person name="Smith R.K. Jr."/>
            <person name="Garg J."/>
            <person name="Pearlman R.E."/>
            <person name="Karrer K.M."/>
            <person name="Sun L."/>
            <person name="Manning G."/>
            <person name="Elde N.C."/>
            <person name="Turkewitz A.P."/>
            <person name="Asai D.J."/>
            <person name="Wilkes D.E."/>
            <person name="Wang Y."/>
            <person name="Cai H."/>
            <person name="Collins K."/>
            <person name="Stewart B.A."/>
            <person name="Lee S.R."/>
            <person name="Wilamowska K."/>
            <person name="Weinberg Z."/>
            <person name="Ruzzo W.L."/>
            <person name="Wloga D."/>
            <person name="Gaertig J."/>
            <person name="Frankel J."/>
            <person name="Tsao C.-C."/>
            <person name="Gorovsky M.A."/>
            <person name="Keeling P.J."/>
            <person name="Waller R.F."/>
            <person name="Patron N.J."/>
            <person name="Cherry J.M."/>
            <person name="Stover N.A."/>
            <person name="Krieger C.J."/>
            <person name="del Toro C."/>
            <person name="Ryder H.F."/>
            <person name="Williamson S.C."/>
            <person name="Barbeau R.A."/>
            <person name="Hamilton E.P."/>
            <person name="Orias E."/>
        </authorList>
    </citation>
    <scope>NUCLEOTIDE SEQUENCE [LARGE SCALE GENOMIC DNA]</scope>
    <source>
        <strain evidence="2">SB210</strain>
    </source>
</reference>
<accession>Q24CF5</accession>
<dbReference type="HOGENOM" id="CLU_011289_1_0_1"/>
<sequence>MDQTRIQHTQICQIHSKKKIKYLQVKEIANDANKSVLLCNECFNEDLDSKAKDIIKISQIIEDGETQIISKWPPLEDQEITKKLKQQMESLESSNSILKKINDYFTVLKNEVMNEIDMCQKKMINQAIELPFIKDQLLKQYQQISQISKLRQLILQGQESSFEEHQSSYLDISNISNVNSSSSSDKLMQLISNKSNFCSEQFLKQVKDILDKVNPVLDKIEFENMHSQNYKPIQFSKINLDQIFSSSEKFDLLNQLQEADVEELINLLKKRIQFQDKKIYETSQTYKQSTNYQESNKRLSINKNSSKKIKIKVDQPNYFGLYKDWDINCVSQNILEKQKKYIFRIKCDVIQPEVLFNIGLIQNESIDKIQGFKDKLSCRFMSLQNKIKYQGGCGIDKITKGFDFEIDKNSVFELRVWIEGQQLEILDYPDYQNKIELIDQNKHYLDSYQDLRIYLYLFDNSVSYQLVEAYTVEQFDF</sequence>
<evidence type="ECO:0000313" key="2">
    <source>
        <dbReference type="Proteomes" id="UP000009168"/>
    </source>
</evidence>
<protein>
    <recommendedName>
        <fullName evidence="3">Zinc carboxypeptidase family protein</fullName>
    </recommendedName>
</protein>
<evidence type="ECO:0008006" key="3">
    <source>
        <dbReference type="Google" id="ProtNLM"/>
    </source>
</evidence>
<keyword evidence="2" id="KW-1185">Reference proteome</keyword>
<dbReference type="GeneID" id="7828589"/>
<evidence type="ECO:0000313" key="1">
    <source>
        <dbReference type="EMBL" id="EAS05505.2"/>
    </source>
</evidence>
<dbReference type="EMBL" id="GG662368">
    <property type="protein sequence ID" value="EAS05505.2"/>
    <property type="molecule type" value="Genomic_DNA"/>
</dbReference>
<dbReference type="Proteomes" id="UP000009168">
    <property type="component" value="Unassembled WGS sequence"/>
</dbReference>
<name>Q24CF5_TETTS</name>
<dbReference type="AlphaFoldDB" id="Q24CF5"/>
<dbReference type="InParanoid" id="Q24CF5"/>
<dbReference type="RefSeq" id="XP_001025750.2">
    <property type="nucleotide sequence ID" value="XM_001025750.2"/>
</dbReference>
<dbReference type="KEGG" id="tet:TTHERM_00930860"/>
<proteinExistence type="predicted"/>